<accession>A0ABS8HGJ4</accession>
<comment type="caution">
    <text evidence="1">The sequence shown here is derived from an EMBL/GenBank/DDBJ whole genome shotgun (WGS) entry which is preliminary data.</text>
</comment>
<keyword evidence="2" id="KW-1185">Reference proteome</keyword>
<evidence type="ECO:0000313" key="1">
    <source>
        <dbReference type="EMBL" id="MCC4621304.1"/>
    </source>
</evidence>
<name>A0ABS8HGJ4_9XANT</name>
<organism evidence="1 2">
    <name type="scientific">Xanthomonas cassavae CFBP 4642</name>
    <dbReference type="NCBI Taxonomy" id="1219375"/>
    <lineage>
        <taxon>Bacteria</taxon>
        <taxon>Pseudomonadati</taxon>
        <taxon>Pseudomonadota</taxon>
        <taxon>Gammaproteobacteria</taxon>
        <taxon>Lysobacterales</taxon>
        <taxon>Lysobacteraceae</taxon>
        <taxon>Xanthomonas</taxon>
    </lineage>
</organism>
<dbReference type="RefSeq" id="WP_228325736.1">
    <property type="nucleotide sequence ID" value="NZ_CM002139.1"/>
</dbReference>
<protein>
    <recommendedName>
        <fullName evidence="3">Secreted protein</fullName>
    </recommendedName>
</protein>
<evidence type="ECO:0008006" key="3">
    <source>
        <dbReference type="Google" id="ProtNLM"/>
    </source>
</evidence>
<reference evidence="1 2" key="1">
    <citation type="submission" date="2021-10" db="EMBL/GenBank/DDBJ databases">
        <title>Genome sequencing of Xanthomonas strains from NCPPB.</title>
        <authorList>
            <person name="Hussein R."/>
            <person name="Harrison J."/>
            <person name="Studholme D.J."/>
            <person name="Vicente J."/>
            <person name="Grant M."/>
        </authorList>
    </citation>
    <scope>NUCLEOTIDE SEQUENCE [LARGE SCALE GENOMIC DNA]</scope>
    <source>
        <strain evidence="1 2">NCPPB 101</strain>
    </source>
</reference>
<dbReference type="EMBL" id="JAJGQJ010000037">
    <property type="protein sequence ID" value="MCC4621304.1"/>
    <property type="molecule type" value="Genomic_DNA"/>
</dbReference>
<proteinExistence type="predicted"/>
<gene>
    <name evidence="1" type="ORF">LL965_14865</name>
</gene>
<dbReference type="Proteomes" id="UP001199206">
    <property type="component" value="Unassembled WGS sequence"/>
</dbReference>
<sequence length="71" mass="7772">MQRRTPWLALVALGRDLLVPLHRRRGEACIVARVSKAAPDSEAITPSLKNVASNRQVNLDGAQQPACTRAR</sequence>
<evidence type="ECO:0000313" key="2">
    <source>
        <dbReference type="Proteomes" id="UP001199206"/>
    </source>
</evidence>